<dbReference type="EMBL" id="FQVU01000002">
    <property type="protein sequence ID" value="SHG28042.1"/>
    <property type="molecule type" value="Genomic_DNA"/>
</dbReference>
<dbReference type="InterPro" id="IPR022642">
    <property type="entry name" value="CheR_C"/>
</dbReference>
<keyword evidence="8" id="KW-1185">Reference proteome</keyword>
<name>A0A1M5IIB3_9ACTN</name>
<dbReference type="InterPro" id="IPR022641">
    <property type="entry name" value="CheR_N"/>
</dbReference>
<dbReference type="InterPro" id="IPR050903">
    <property type="entry name" value="Bact_Chemotaxis_MeTrfase"/>
</dbReference>
<dbReference type="Gene3D" id="3.40.50.150">
    <property type="entry name" value="Vaccinia Virus protein VP39"/>
    <property type="match status" value="1"/>
</dbReference>
<dbReference type="PRINTS" id="PR00996">
    <property type="entry name" value="CHERMTFRASE"/>
</dbReference>
<dbReference type="STRING" id="1206085.SAMN05443575_1904"/>
<dbReference type="PANTHER" id="PTHR24422">
    <property type="entry name" value="CHEMOTAXIS PROTEIN METHYLTRANSFERASE"/>
    <property type="match status" value="1"/>
</dbReference>
<dbReference type="InterPro" id="IPR036804">
    <property type="entry name" value="CheR_N_sf"/>
</dbReference>
<dbReference type="SUPFAM" id="SSF47757">
    <property type="entry name" value="Chemotaxis receptor methyltransferase CheR, N-terminal domain"/>
    <property type="match status" value="1"/>
</dbReference>
<evidence type="ECO:0000256" key="4">
    <source>
        <dbReference type="ARBA" id="ARBA00022679"/>
    </source>
</evidence>
<dbReference type="InterPro" id="IPR029063">
    <property type="entry name" value="SAM-dependent_MTases_sf"/>
</dbReference>
<evidence type="ECO:0000313" key="8">
    <source>
        <dbReference type="Proteomes" id="UP000186132"/>
    </source>
</evidence>
<evidence type="ECO:0000256" key="2">
    <source>
        <dbReference type="ARBA" id="ARBA00012534"/>
    </source>
</evidence>
<dbReference type="Pfam" id="PF01739">
    <property type="entry name" value="CheR"/>
    <property type="match status" value="1"/>
</dbReference>
<dbReference type="InterPro" id="IPR000780">
    <property type="entry name" value="CheR_MeTrfase"/>
</dbReference>
<organism evidence="7 8">
    <name type="scientific">Jatrophihabitans endophyticus</name>
    <dbReference type="NCBI Taxonomy" id="1206085"/>
    <lineage>
        <taxon>Bacteria</taxon>
        <taxon>Bacillati</taxon>
        <taxon>Actinomycetota</taxon>
        <taxon>Actinomycetes</taxon>
        <taxon>Jatrophihabitantales</taxon>
        <taxon>Jatrophihabitantaceae</taxon>
        <taxon>Jatrophihabitans</taxon>
    </lineage>
</organism>
<gene>
    <name evidence="7" type="ORF">SAMN05443575_1904</name>
</gene>
<keyword evidence="5" id="KW-0949">S-adenosyl-L-methionine</keyword>
<dbReference type="PANTHER" id="PTHR24422:SF21">
    <property type="entry name" value="CHEMOTAXIS PROTEIN METHYLTRANSFERASE 1"/>
    <property type="match status" value="1"/>
</dbReference>
<dbReference type="OrthoDB" id="9816309at2"/>
<keyword evidence="3 7" id="KW-0489">Methyltransferase</keyword>
<proteinExistence type="predicted"/>
<dbReference type="SUPFAM" id="SSF53335">
    <property type="entry name" value="S-adenosyl-L-methionine-dependent methyltransferases"/>
    <property type="match status" value="1"/>
</dbReference>
<comment type="catalytic activity">
    <reaction evidence="1">
        <text>L-glutamyl-[protein] + S-adenosyl-L-methionine = [protein]-L-glutamate 5-O-methyl ester + S-adenosyl-L-homocysteine</text>
        <dbReference type="Rhea" id="RHEA:24452"/>
        <dbReference type="Rhea" id="RHEA-COMP:10208"/>
        <dbReference type="Rhea" id="RHEA-COMP:10311"/>
        <dbReference type="ChEBI" id="CHEBI:29973"/>
        <dbReference type="ChEBI" id="CHEBI:57856"/>
        <dbReference type="ChEBI" id="CHEBI:59789"/>
        <dbReference type="ChEBI" id="CHEBI:82795"/>
        <dbReference type="EC" id="2.1.1.80"/>
    </reaction>
</comment>
<reference evidence="7 8" key="1">
    <citation type="submission" date="2016-11" db="EMBL/GenBank/DDBJ databases">
        <authorList>
            <person name="Jaros S."/>
            <person name="Januszkiewicz K."/>
            <person name="Wedrychowicz H."/>
        </authorList>
    </citation>
    <scope>NUCLEOTIDE SEQUENCE [LARGE SCALE GENOMIC DNA]</scope>
    <source>
        <strain evidence="7 8">DSM 45627</strain>
    </source>
</reference>
<protein>
    <recommendedName>
        <fullName evidence="2">protein-glutamate O-methyltransferase</fullName>
        <ecNumber evidence="2">2.1.1.80</ecNumber>
    </recommendedName>
</protein>
<dbReference type="AlphaFoldDB" id="A0A1M5IIB3"/>
<evidence type="ECO:0000259" key="6">
    <source>
        <dbReference type="PROSITE" id="PS50123"/>
    </source>
</evidence>
<feature type="domain" description="CheR-type methyltransferase" evidence="6">
    <location>
        <begin position="1"/>
        <end position="267"/>
    </location>
</feature>
<evidence type="ECO:0000256" key="1">
    <source>
        <dbReference type="ARBA" id="ARBA00001541"/>
    </source>
</evidence>
<dbReference type="Proteomes" id="UP000186132">
    <property type="component" value="Unassembled WGS sequence"/>
</dbReference>
<accession>A0A1M5IIB3</accession>
<dbReference type="GO" id="GO:0008983">
    <property type="term" value="F:protein-glutamate O-methyltransferase activity"/>
    <property type="evidence" value="ECO:0007669"/>
    <property type="project" value="UniProtKB-EC"/>
</dbReference>
<evidence type="ECO:0000256" key="5">
    <source>
        <dbReference type="ARBA" id="ARBA00022691"/>
    </source>
</evidence>
<dbReference type="Gene3D" id="1.10.155.10">
    <property type="entry name" value="Chemotaxis receptor methyltransferase CheR, N-terminal domain"/>
    <property type="match status" value="1"/>
</dbReference>
<dbReference type="Pfam" id="PF03705">
    <property type="entry name" value="CheR_N"/>
    <property type="match status" value="1"/>
</dbReference>
<evidence type="ECO:0000256" key="3">
    <source>
        <dbReference type="ARBA" id="ARBA00022603"/>
    </source>
</evidence>
<dbReference type="CDD" id="cd02440">
    <property type="entry name" value="AdoMet_MTases"/>
    <property type="match status" value="1"/>
</dbReference>
<dbReference type="RefSeq" id="WP_073388998.1">
    <property type="nucleotide sequence ID" value="NZ_FQVU01000002.1"/>
</dbReference>
<keyword evidence="4 7" id="KW-0808">Transferase</keyword>
<sequence>MTLTTENFDYVREMVHRDSAIVLAPGKEYLVEARLTPLARSSGATTVDDFVARIRVARDLAMRAKVIDALTTNETSWYRDGDPFTALRNTVLPEIVGRPGFDGTVRIWSAACSSGQEPYTIAMEIADMASGRPLNASILATDLSPTMVERTKAGRYSQLEVNRGMPATRLVQHFTREGTEWVVSSRLRSMVRTQTMNLASPFGAIGKFDVVFLRNVLIYFDVPTKRQILQRVRAVMRPNAYLFLGSAEVTIGVDDGWRRSAAGRSSFYQPATGA</sequence>
<dbReference type="GO" id="GO:0032259">
    <property type="term" value="P:methylation"/>
    <property type="evidence" value="ECO:0007669"/>
    <property type="project" value="UniProtKB-KW"/>
</dbReference>
<dbReference type="SMART" id="SM00138">
    <property type="entry name" value="MeTrc"/>
    <property type="match status" value="1"/>
</dbReference>
<evidence type="ECO:0000313" key="7">
    <source>
        <dbReference type="EMBL" id="SHG28042.1"/>
    </source>
</evidence>
<dbReference type="EC" id="2.1.1.80" evidence="2"/>
<dbReference type="PROSITE" id="PS50123">
    <property type="entry name" value="CHER"/>
    <property type="match status" value="1"/>
</dbReference>